<accession>A0ABV4ICB3</accession>
<protein>
    <submittedName>
        <fullName evidence="1">Uncharacterized protein</fullName>
    </submittedName>
</protein>
<evidence type="ECO:0000313" key="2">
    <source>
        <dbReference type="Proteomes" id="UP001567350"/>
    </source>
</evidence>
<dbReference type="EMBL" id="JBGJLR010000007">
    <property type="protein sequence ID" value="MEZ2739491.1"/>
    <property type="molecule type" value="Genomic_DNA"/>
</dbReference>
<evidence type="ECO:0000313" key="1">
    <source>
        <dbReference type="EMBL" id="MEZ2739491.1"/>
    </source>
</evidence>
<dbReference type="Proteomes" id="UP001567350">
    <property type="component" value="Unassembled WGS sequence"/>
</dbReference>
<keyword evidence="2" id="KW-1185">Reference proteome</keyword>
<dbReference type="RefSeq" id="WP_370892209.1">
    <property type="nucleotide sequence ID" value="NZ_JBGJLR010000007.1"/>
</dbReference>
<organism evidence="1 2">
    <name type="scientific">Comamonas jiangduensis</name>
    <dbReference type="NCBI Taxonomy" id="1194168"/>
    <lineage>
        <taxon>Bacteria</taxon>
        <taxon>Pseudomonadati</taxon>
        <taxon>Pseudomonadota</taxon>
        <taxon>Betaproteobacteria</taxon>
        <taxon>Burkholderiales</taxon>
        <taxon>Comamonadaceae</taxon>
        <taxon>Comamonas</taxon>
    </lineage>
</organism>
<comment type="caution">
    <text evidence="1">The sequence shown here is derived from an EMBL/GenBank/DDBJ whole genome shotgun (WGS) entry which is preliminary data.</text>
</comment>
<proteinExistence type="predicted"/>
<sequence length="94" mass="10336">MSIIVFHLHNAEPEGLAPVWQPHSQAYSDQEMGQALADCQTLRTNPRNMHVCISSELRAMVGSMGVSAVENGRTPDGEIYEWSKAGRAGAARRR</sequence>
<reference evidence="1 2" key="1">
    <citation type="submission" date="2024-08" db="EMBL/GenBank/DDBJ databases">
        <authorList>
            <person name="Feng Z."/>
            <person name="Ronholm J."/>
        </authorList>
    </citation>
    <scope>NUCLEOTIDE SEQUENCE [LARGE SCALE GENOMIC DNA]</scope>
    <source>
        <strain evidence="1 2">4-AB0-8</strain>
    </source>
</reference>
<gene>
    <name evidence="1" type="ORF">ACBP88_08455</name>
</gene>
<name>A0ABV4ICB3_9BURK</name>